<dbReference type="InterPro" id="IPR018335">
    <property type="entry name" value="Tscrpt_reg_HTH_Crp-type_CS"/>
</dbReference>
<name>A0ABS0LS86_9LACT</name>
<accession>A0ABS0LS86</accession>
<organism evidence="6 7">
    <name type="scientific">Facklamia lactis</name>
    <dbReference type="NCBI Taxonomy" id="2749967"/>
    <lineage>
        <taxon>Bacteria</taxon>
        <taxon>Bacillati</taxon>
        <taxon>Bacillota</taxon>
        <taxon>Bacilli</taxon>
        <taxon>Lactobacillales</taxon>
        <taxon>Aerococcaceae</taxon>
        <taxon>Facklamia</taxon>
    </lineage>
</organism>
<dbReference type="InterPro" id="IPR050397">
    <property type="entry name" value="Env_Response_Regulators"/>
</dbReference>
<evidence type="ECO:0000313" key="7">
    <source>
        <dbReference type="Proteomes" id="UP000721415"/>
    </source>
</evidence>
<dbReference type="PROSITE" id="PS00042">
    <property type="entry name" value="HTH_CRP_1"/>
    <property type="match status" value="1"/>
</dbReference>
<evidence type="ECO:0000256" key="1">
    <source>
        <dbReference type="ARBA" id="ARBA00023015"/>
    </source>
</evidence>
<dbReference type="PROSITE" id="PS50042">
    <property type="entry name" value="CNMP_BINDING_3"/>
    <property type="match status" value="1"/>
</dbReference>
<evidence type="ECO:0000259" key="4">
    <source>
        <dbReference type="PROSITE" id="PS50042"/>
    </source>
</evidence>
<dbReference type="InterPro" id="IPR000595">
    <property type="entry name" value="cNMP-bd_dom"/>
</dbReference>
<evidence type="ECO:0000256" key="2">
    <source>
        <dbReference type="ARBA" id="ARBA00023125"/>
    </source>
</evidence>
<evidence type="ECO:0000259" key="5">
    <source>
        <dbReference type="PROSITE" id="PS51063"/>
    </source>
</evidence>
<protein>
    <submittedName>
        <fullName evidence="6">Crp/Fnr family transcriptional regulator</fullName>
    </submittedName>
</protein>
<dbReference type="PANTHER" id="PTHR24567">
    <property type="entry name" value="CRP FAMILY TRANSCRIPTIONAL REGULATORY PROTEIN"/>
    <property type="match status" value="1"/>
</dbReference>
<reference evidence="6 7" key="1">
    <citation type="submission" date="2020-07" db="EMBL/GenBank/DDBJ databases">
        <title>Facklamia lactis sp. nov., isolated from raw milk.</title>
        <authorList>
            <person name="Doll E.V."/>
            <person name="Huptas C."/>
            <person name="Staib L."/>
            <person name="Wenning M."/>
            <person name="Scherer S."/>
        </authorList>
    </citation>
    <scope>NUCLEOTIDE SEQUENCE [LARGE SCALE GENOMIC DNA]</scope>
    <source>
        <strain evidence="6 7">DSM 111018</strain>
    </source>
</reference>
<dbReference type="Pfam" id="PF00027">
    <property type="entry name" value="cNMP_binding"/>
    <property type="match status" value="1"/>
</dbReference>
<dbReference type="InterPro" id="IPR014710">
    <property type="entry name" value="RmlC-like_jellyroll"/>
</dbReference>
<keyword evidence="3" id="KW-0804">Transcription</keyword>
<feature type="domain" description="HTH crp-type" evidence="5">
    <location>
        <begin position="127"/>
        <end position="198"/>
    </location>
</feature>
<keyword evidence="1" id="KW-0805">Transcription regulation</keyword>
<dbReference type="InterPro" id="IPR036390">
    <property type="entry name" value="WH_DNA-bd_sf"/>
</dbReference>
<dbReference type="Proteomes" id="UP000721415">
    <property type="component" value="Unassembled WGS sequence"/>
</dbReference>
<keyword evidence="7" id="KW-1185">Reference proteome</keyword>
<gene>
    <name evidence="6" type="ORF">HZY91_09020</name>
</gene>
<dbReference type="SUPFAM" id="SSF51206">
    <property type="entry name" value="cAMP-binding domain-like"/>
    <property type="match status" value="1"/>
</dbReference>
<dbReference type="PANTHER" id="PTHR24567:SF28">
    <property type="entry name" value="LISTERIOLYSIN REGULATORY PROTEIN"/>
    <property type="match status" value="1"/>
</dbReference>
<dbReference type="InterPro" id="IPR018490">
    <property type="entry name" value="cNMP-bd_dom_sf"/>
</dbReference>
<dbReference type="Pfam" id="PF13545">
    <property type="entry name" value="HTH_Crp_2"/>
    <property type="match status" value="1"/>
</dbReference>
<dbReference type="SUPFAM" id="SSF46785">
    <property type="entry name" value="Winged helix' DNA-binding domain"/>
    <property type="match status" value="1"/>
</dbReference>
<dbReference type="Gene3D" id="2.60.120.10">
    <property type="entry name" value="Jelly Rolls"/>
    <property type="match status" value="1"/>
</dbReference>
<dbReference type="PRINTS" id="PR00034">
    <property type="entry name" value="HTHCRP"/>
</dbReference>
<comment type="caution">
    <text evidence="6">The sequence shown here is derived from an EMBL/GenBank/DDBJ whole genome shotgun (WGS) entry which is preliminary data.</text>
</comment>
<dbReference type="CDD" id="cd00092">
    <property type="entry name" value="HTH_CRP"/>
    <property type="match status" value="1"/>
</dbReference>
<keyword evidence="2" id="KW-0238">DNA-binding</keyword>
<evidence type="ECO:0000313" key="6">
    <source>
        <dbReference type="EMBL" id="MBG9987028.1"/>
    </source>
</evidence>
<sequence length="205" mass="23637">MALIREKVRHRQLDKGEYLYQAGEQTNNLFVLHSGMVRVFRLVESGKEQLVRILQAGDFMGEWSLFNAGHVHENYAQAMRSTSICMIQHEDMQEFLKEYPEISLKLLGEMSRRLDQSEKQATQLSTEQVGTRLAFFIADQVQGDQDQDIELELPISRKDIASYLGTTPETISRKFKDLEKQGLIQQISSKKIKIPIVDDLLLYSE</sequence>
<feature type="domain" description="Cyclic nucleotide-binding" evidence="4">
    <location>
        <begin position="1"/>
        <end position="113"/>
    </location>
</feature>
<dbReference type="SMART" id="SM00100">
    <property type="entry name" value="cNMP"/>
    <property type="match status" value="1"/>
</dbReference>
<dbReference type="EMBL" id="JACBXQ010000005">
    <property type="protein sequence ID" value="MBG9987028.1"/>
    <property type="molecule type" value="Genomic_DNA"/>
</dbReference>
<evidence type="ECO:0000256" key="3">
    <source>
        <dbReference type="ARBA" id="ARBA00023163"/>
    </source>
</evidence>
<dbReference type="SMART" id="SM00419">
    <property type="entry name" value="HTH_CRP"/>
    <property type="match status" value="1"/>
</dbReference>
<dbReference type="InterPro" id="IPR012318">
    <property type="entry name" value="HTH_CRP"/>
</dbReference>
<dbReference type="PROSITE" id="PS51063">
    <property type="entry name" value="HTH_CRP_2"/>
    <property type="match status" value="1"/>
</dbReference>
<dbReference type="CDD" id="cd00038">
    <property type="entry name" value="CAP_ED"/>
    <property type="match status" value="1"/>
</dbReference>
<proteinExistence type="predicted"/>